<dbReference type="AlphaFoldDB" id="A0A6J4RLB4"/>
<evidence type="ECO:0000256" key="1">
    <source>
        <dbReference type="SAM" id="MobiDB-lite"/>
    </source>
</evidence>
<feature type="non-terminal residue" evidence="2">
    <location>
        <position position="235"/>
    </location>
</feature>
<organism evidence="2">
    <name type="scientific">uncultured Solirubrobacteraceae bacterium</name>
    <dbReference type="NCBI Taxonomy" id="1162706"/>
    <lineage>
        <taxon>Bacteria</taxon>
        <taxon>Bacillati</taxon>
        <taxon>Actinomycetota</taxon>
        <taxon>Thermoleophilia</taxon>
        <taxon>Solirubrobacterales</taxon>
        <taxon>Solirubrobacteraceae</taxon>
        <taxon>environmental samples</taxon>
    </lineage>
</organism>
<gene>
    <name evidence="2" type="ORF">AVDCRST_MAG13-448</name>
</gene>
<feature type="compositionally biased region" description="Low complexity" evidence="1">
    <location>
        <begin position="16"/>
        <end position="26"/>
    </location>
</feature>
<feature type="compositionally biased region" description="Basic residues" evidence="1">
    <location>
        <begin position="172"/>
        <end position="184"/>
    </location>
</feature>
<protein>
    <submittedName>
        <fullName evidence="2">Coproheme decarboxylase HemQ (No EC)</fullName>
    </submittedName>
</protein>
<evidence type="ECO:0000313" key="2">
    <source>
        <dbReference type="EMBL" id="CAA9470675.1"/>
    </source>
</evidence>
<name>A0A6J4RLB4_9ACTN</name>
<feature type="region of interest" description="Disordered" evidence="1">
    <location>
        <begin position="214"/>
        <end position="235"/>
    </location>
</feature>
<feature type="non-terminal residue" evidence="2">
    <location>
        <position position="1"/>
    </location>
</feature>
<reference evidence="2" key="1">
    <citation type="submission" date="2020-02" db="EMBL/GenBank/DDBJ databases">
        <authorList>
            <person name="Meier V. D."/>
        </authorList>
    </citation>
    <scope>NUCLEOTIDE SEQUENCE</scope>
    <source>
        <strain evidence="2">AVDCRST_MAG13</strain>
    </source>
</reference>
<dbReference type="EMBL" id="CADCVO010000067">
    <property type="protein sequence ID" value="CAA9470675.1"/>
    <property type="molecule type" value="Genomic_DNA"/>
</dbReference>
<sequence length="235" mass="25714">AALRRSPPLRQVHVPQGRPGLAAAARRAARRGQARVPRGVRGLRRGPPPAVLLARRDPRRRGPHARHGDGEPRPHPRVPRRPGAVRAGQVVHHALLVPRDAEGVGVLRRVAHDAARVPREVPLRVPLREDPRVVRHGAGRALEDHAGAHQGRAGVPRGGQPHDLLVRPGRPGVRRGLRHGRRRGVPGPRPAPAHHRRVGLHAARHAELHVHPHLRGARGQRPRRGGAVARARRHV</sequence>
<proteinExistence type="predicted"/>
<feature type="region of interest" description="Disordered" evidence="1">
    <location>
        <begin position="1"/>
        <end position="85"/>
    </location>
</feature>
<accession>A0A6J4RLB4</accession>
<feature type="region of interest" description="Disordered" evidence="1">
    <location>
        <begin position="147"/>
        <end position="194"/>
    </location>
</feature>